<dbReference type="CDD" id="cd01560">
    <property type="entry name" value="Thr-synth_2"/>
    <property type="match status" value="1"/>
</dbReference>
<evidence type="ECO:0000256" key="9">
    <source>
        <dbReference type="ARBA" id="ARBA00023239"/>
    </source>
</evidence>
<sequence length="434" mass="47710">MNYYSTNKQIAPVSFNEAVISGLAPDKGLFMPEQIPVLSQSFIQSLPDLSFVEIATEVASHFIGQEIPEKDLQTLIADAFNFDIPLVELREDLHILELFHGPTLAFKDVGARFMSRIMAYFLRNVGQKVYVLVATSGDTGSAVAQGFYKVPGIDVVILYPSGKVSKVQEVQFTTLGENITALEVNGTFDDCQRLVKTAFADVNLRNKLYLTSANSINIARLLPQSFYYFYAYAQLRRKYKGPVVFSVPSGNYGNLTAGLFAQRMGLPVHHFIAASNSNDTVPLYLQKGTYLPKPSVATISNAMDVGDPSNFARMSDLFGNSLPSMQQQISGYSLSDAETRNAMKEMRDKFQYTIDPHGAVAYKAFETYKANGGEGHGIILATAHPAKFGDVVESAIGKQPILPEQLATLLNKPKKSIPMSNSFEGLKEFLMSNA</sequence>
<evidence type="ECO:0000313" key="16">
    <source>
        <dbReference type="Proteomes" id="UP000480178"/>
    </source>
</evidence>
<comment type="pathway">
    <text evidence="2">Amino-acid biosynthesis; L-threonine biosynthesis; L-threonine from L-aspartate: step 5/5.</text>
</comment>
<keyword evidence="8 12" id="KW-0663">Pyridoxal phosphate</keyword>
<protein>
    <recommendedName>
        <fullName evidence="5 11">Threonine synthase</fullName>
        <ecNumber evidence="4 11">4.2.3.1</ecNumber>
    </recommendedName>
</protein>
<comment type="catalytic activity">
    <reaction evidence="10">
        <text>O-phospho-L-homoserine + H2O = L-threonine + phosphate</text>
        <dbReference type="Rhea" id="RHEA:10840"/>
        <dbReference type="ChEBI" id="CHEBI:15377"/>
        <dbReference type="ChEBI" id="CHEBI:43474"/>
        <dbReference type="ChEBI" id="CHEBI:57590"/>
        <dbReference type="ChEBI" id="CHEBI:57926"/>
        <dbReference type="EC" id="4.2.3.1"/>
    </reaction>
</comment>
<dbReference type="Proteomes" id="UP000480178">
    <property type="component" value="Chromosome"/>
</dbReference>
<dbReference type="UniPathway" id="UPA00050">
    <property type="reaction ID" value="UER00065"/>
</dbReference>
<dbReference type="GO" id="GO:0030170">
    <property type="term" value="F:pyridoxal phosphate binding"/>
    <property type="evidence" value="ECO:0007669"/>
    <property type="project" value="InterPro"/>
</dbReference>
<dbReference type="EC" id="4.2.3.1" evidence="4 11"/>
<dbReference type="InterPro" id="IPR001926">
    <property type="entry name" value="TrpB-like_PALP"/>
</dbReference>
<feature type="modified residue" description="N6-(pyridoxal phosphate)lysine" evidence="12">
    <location>
        <position position="107"/>
    </location>
</feature>
<dbReference type="InterPro" id="IPR037158">
    <property type="entry name" value="Thr_synth_N_sf"/>
</dbReference>
<dbReference type="Pfam" id="PF14821">
    <property type="entry name" value="Thr_synth_N"/>
    <property type="match status" value="1"/>
</dbReference>
<evidence type="ECO:0000259" key="14">
    <source>
        <dbReference type="Pfam" id="PF14821"/>
    </source>
</evidence>
<dbReference type="InterPro" id="IPR029144">
    <property type="entry name" value="Thr_synth_N"/>
</dbReference>
<dbReference type="GO" id="GO:0009088">
    <property type="term" value="P:threonine biosynthetic process"/>
    <property type="evidence" value="ECO:0007669"/>
    <property type="project" value="UniProtKB-UniRule"/>
</dbReference>
<gene>
    <name evidence="15" type="primary">thrC</name>
    <name evidence="15" type="ORF">GXP67_32340</name>
</gene>
<dbReference type="PANTHER" id="PTHR42690">
    <property type="entry name" value="THREONINE SYNTHASE FAMILY MEMBER"/>
    <property type="match status" value="1"/>
</dbReference>
<evidence type="ECO:0000256" key="10">
    <source>
        <dbReference type="ARBA" id="ARBA00049144"/>
    </source>
</evidence>
<dbReference type="InterPro" id="IPR036052">
    <property type="entry name" value="TrpB-like_PALP_sf"/>
</dbReference>
<evidence type="ECO:0000313" key="15">
    <source>
        <dbReference type="EMBL" id="QHT71008.1"/>
    </source>
</evidence>
<name>A0A6C0GSD6_9BACT</name>
<evidence type="ECO:0000256" key="3">
    <source>
        <dbReference type="ARBA" id="ARBA00005517"/>
    </source>
</evidence>
<dbReference type="Gene3D" id="3.40.50.1100">
    <property type="match status" value="2"/>
</dbReference>
<evidence type="ECO:0000256" key="1">
    <source>
        <dbReference type="ARBA" id="ARBA00001933"/>
    </source>
</evidence>
<dbReference type="GO" id="GO:0004795">
    <property type="term" value="F:threonine synthase activity"/>
    <property type="evidence" value="ECO:0007669"/>
    <property type="project" value="UniProtKB-UniRule"/>
</dbReference>
<keyword evidence="9 15" id="KW-0456">Lyase</keyword>
<dbReference type="SUPFAM" id="SSF53686">
    <property type="entry name" value="Tryptophan synthase beta subunit-like PLP-dependent enzymes"/>
    <property type="match status" value="1"/>
</dbReference>
<evidence type="ECO:0000256" key="8">
    <source>
        <dbReference type="ARBA" id="ARBA00022898"/>
    </source>
</evidence>
<accession>A0A6C0GSD6</accession>
<feature type="domain" description="Threonine synthase N-terminal" evidence="14">
    <location>
        <begin position="2"/>
        <end position="80"/>
    </location>
</feature>
<dbReference type="PANTHER" id="PTHR42690:SF1">
    <property type="entry name" value="THREONINE SYNTHASE-LIKE 2"/>
    <property type="match status" value="1"/>
</dbReference>
<keyword evidence="16" id="KW-1185">Reference proteome</keyword>
<dbReference type="KEGG" id="rhoz:GXP67_32340"/>
<dbReference type="PROSITE" id="PS00165">
    <property type="entry name" value="DEHYDRATASE_SER_THR"/>
    <property type="match status" value="1"/>
</dbReference>
<comment type="cofactor">
    <cofactor evidence="1 12">
        <name>pyridoxal 5'-phosphate</name>
        <dbReference type="ChEBI" id="CHEBI:597326"/>
    </cofactor>
</comment>
<dbReference type="Gene3D" id="3.90.1380.10">
    <property type="entry name" value="Threonine synthase, N-terminal domain"/>
    <property type="match status" value="1"/>
</dbReference>
<dbReference type="Pfam" id="PF00291">
    <property type="entry name" value="PALP"/>
    <property type="match status" value="1"/>
</dbReference>
<dbReference type="InterPro" id="IPR051166">
    <property type="entry name" value="Threonine_Synthase"/>
</dbReference>
<keyword evidence="7" id="KW-0791">Threonine biosynthesis</keyword>
<dbReference type="EMBL" id="CP048222">
    <property type="protein sequence ID" value="QHT71008.1"/>
    <property type="molecule type" value="Genomic_DNA"/>
</dbReference>
<comment type="similarity">
    <text evidence="3">Belongs to the threonine synthase family.</text>
</comment>
<proteinExistence type="inferred from homology"/>
<dbReference type="RefSeq" id="WP_162446951.1">
    <property type="nucleotide sequence ID" value="NZ_CP048222.1"/>
</dbReference>
<organism evidence="15 16">
    <name type="scientific">Rhodocytophaga rosea</name>
    <dbReference type="NCBI Taxonomy" id="2704465"/>
    <lineage>
        <taxon>Bacteria</taxon>
        <taxon>Pseudomonadati</taxon>
        <taxon>Bacteroidota</taxon>
        <taxon>Cytophagia</taxon>
        <taxon>Cytophagales</taxon>
        <taxon>Rhodocytophagaceae</taxon>
        <taxon>Rhodocytophaga</taxon>
    </lineage>
</organism>
<evidence type="ECO:0000256" key="7">
    <source>
        <dbReference type="ARBA" id="ARBA00022697"/>
    </source>
</evidence>
<dbReference type="InterPro" id="IPR000634">
    <property type="entry name" value="Ser/Thr_deHydtase_PyrdxlP-BS"/>
</dbReference>
<keyword evidence="6" id="KW-0028">Amino-acid biosynthesis</keyword>
<feature type="domain" description="Tryptophan synthase beta chain-like PALP" evidence="13">
    <location>
        <begin position="94"/>
        <end position="370"/>
    </location>
</feature>
<evidence type="ECO:0000256" key="2">
    <source>
        <dbReference type="ARBA" id="ARBA00004979"/>
    </source>
</evidence>
<evidence type="ECO:0000259" key="13">
    <source>
        <dbReference type="Pfam" id="PF00291"/>
    </source>
</evidence>
<reference evidence="15 16" key="1">
    <citation type="submission" date="2020-01" db="EMBL/GenBank/DDBJ databases">
        <authorList>
            <person name="Kim M.K."/>
        </authorList>
    </citation>
    <scope>NUCLEOTIDE SEQUENCE [LARGE SCALE GENOMIC DNA]</scope>
    <source>
        <strain evidence="15 16">172606-1</strain>
    </source>
</reference>
<dbReference type="InterPro" id="IPR004450">
    <property type="entry name" value="Thr_synthase-like"/>
</dbReference>
<evidence type="ECO:0000256" key="5">
    <source>
        <dbReference type="ARBA" id="ARBA00018679"/>
    </source>
</evidence>
<dbReference type="NCBIfam" id="TIGR00260">
    <property type="entry name" value="thrC"/>
    <property type="match status" value="1"/>
</dbReference>
<evidence type="ECO:0000256" key="11">
    <source>
        <dbReference type="NCBIfam" id="TIGR00260"/>
    </source>
</evidence>
<dbReference type="AlphaFoldDB" id="A0A6C0GSD6"/>
<evidence type="ECO:0000256" key="12">
    <source>
        <dbReference type="PIRSR" id="PIRSR604450-51"/>
    </source>
</evidence>
<evidence type="ECO:0000256" key="4">
    <source>
        <dbReference type="ARBA" id="ARBA00013028"/>
    </source>
</evidence>
<evidence type="ECO:0000256" key="6">
    <source>
        <dbReference type="ARBA" id="ARBA00022605"/>
    </source>
</evidence>